<evidence type="ECO:0000259" key="7">
    <source>
        <dbReference type="SMART" id="SM00244"/>
    </source>
</evidence>
<dbReference type="EMBL" id="QEKH01000004">
    <property type="protein sequence ID" value="PVY44890.1"/>
    <property type="molecule type" value="Genomic_DNA"/>
</dbReference>
<keyword evidence="5" id="KW-0472">Membrane</keyword>
<keyword evidence="9" id="KW-0645">Protease</keyword>
<dbReference type="RefSeq" id="WP_116882882.1">
    <property type="nucleotide sequence ID" value="NZ_CABMMC010000043.1"/>
</dbReference>
<keyword evidence="10" id="KW-1185">Reference proteome</keyword>
<keyword evidence="9" id="KW-0378">Hydrolase</keyword>
<accession>A0A2U1B899</accession>
<protein>
    <recommendedName>
        <fullName evidence="6">Protein HflC</fullName>
    </recommendedName>
</protein>
<dbReference type="SMART" id="SM00244">
    <property type="entry name" value="PHB"/>
    <property type="match status" value="1"/>
</dbReference>
<keyword evidence="3" id="KW-0812">Transmembrane</keyword>
<dbReference type="OrthoDB" id="9779595at2"/>
<dbReference type="Gene3D" id="3.30.479.30">
    <property type="entry name" value="Band 7 domain"/>
    <property type="match status" value="1"/>
</dbReference>
<reference evidence="8 11" key="2">
    <citation type="submission" date="2020-04" db="EMBL/GenBank/DDBJ databases">
        <authorList>
            <person name="Hitch T.C.A."/>
            <person name="Wylensek D."/>
            <person name="Clavel T."/>
        </authorList>
    </citation>
    <scope>NUCLEOTIDE SEQUENCE [LARGE SCALE GENOMIC DNA]</scope>
    <source>
        <strain evidence="8 11">COR2-253-APC-1A</strain>
    </source>
</reference>
<dbReference type="PANTHER" id="PTHR42911">
    <property type="entry name" value="MODULATOR OF FTSH PROTEASE HFLC"/>
    <property type="match status" value="1"/>
</dbReference>
<evidence type="ECO:0000313" key="8">
    <source>
        <dbReference type="EMBL" id="NMD87774.1"/>
    </source>
</evidence>
<evidence type="ECO:0000313" key="11">
    <source>
        <dbReference type="Proteomes" id="UP000576225"/>
    </source>
</evidence>
<evidence type="ECO:0000256" key="5">
    <source>
        <dbReference type="ARBA" id="ARBA00023136"/>
    </source>
</evidence>
<dbReference type="PIRSF" id="PIRSF005651">
    <property type="entry name" value="HflC"/>
    <property type="match status" value="1"/>
</dbReference>
<sequence length="310" mass="34926">MATGKFFKHWPTMLLGIVVAAILLVAVFSYQLNQTESAVVTTFGRPAEVNEPGLHFRWPFPFQKIHRFDHRIRCFEGGAGKLEETMTADGQNILVGIYVNYRISNAEQFFVRLENITKAEDQLNSWMRGYKNAAFGQFRFNQVVNTDPKLMKLNEIQDQIKTRLAESCKNYGLEIVSVGVNSINVPKTISDKVFDRMISERQSVAADFLAEGERRAKEIRIEADTKRAISLADAEAKAKVIRAEGDAEAAKYYAVFKENPELAEFLRKLDSLRLIMKGRTTLVLDTNVAPFDLLKPGSEVLNSVKPAASK</sequence>
<organism evidence="9 10">
    <name type="scientific">Victivallis vadensis</name>
    <dbReference type="NCBI Taxonomy" id="172901"/>
    <lineage>
        <taxon>Bacteria</taxon>
        <taxon>Pseudomonadati</taxon>
        <taxon>Lentisphaerota</taxon>
        <taxon>Lentisphaeria</taxon>
        <taxon>Victivallales</taxon>
        <taxon>Victivallaceae</taxon>
        <taxon>Victivallis</taxon>
    </lineage>
</organism>
<dbReference type="Proteomes" id="UP000576225">
    <property type="component" value="Unassembled WGS sequence"/>
</dbReference>
<dbReference type="CDD" id="cd03405">
    <property type="entry name" value="SPFH_HflC"/>
    <property type="match status" value="1"/>
</dbReference>
<dbReference type="GeneID" id="78294203"/>
<evidence type="ECO:0000256" key="1">
    <source>
        <dbReference type="ARBA" id="ARBA00004167"/>
    </source>
</evidence>
<reference evidence="9 10" key="1">
    <citation type="submission" date="2018-04" db="EMBL/GenBank/DDBJ databases">
        <title>Genomic Encyclopedia of Type Strains, Phase IV (KMG-IV): sequencing the most valuable type-strain genomes for metagenomic binning, comparative biology and taxonomic classification.</title>
        <authorList>
            <person name="Goeker M."/>
        </authorList>
    </citation>
    <scope>NUCLEOTIDE SEQUENCE [LARGE SCALE GENOMIC DNA]</scope>
    <source>
        <strain evidence="9 10">DSM 14823</strain>
    </source>
</reference>
<comment type="subcellular location">
    <subcellularLocation>
        <location evidence="1">Membrane</location>
        <topology evidence="1">Single-pass membrane protein</topology>
    </subcellularLocation>
</comment>
<dbReference type="GO" id="GO:0008233">
    <property type="term" value="F:peptidase activity"/>
    <property type="evidence" value="ECO:0007669"/>
    <property type="project" value="UniProtKB-KW"/>
</dbReference>
<comment type="caution">
    <text evidence="9">The sequence shown here is derived from an EMBL/GenBank/DDBJ whole genome shotgun (WGS) entry which is preliminary data.</text>
</comment>
<dbReference type="GO" id="GO:0006508">
    <property type="term" value="P:proteolysis"/>
    <property type="evidence" value="ECO:0007669"/>
    <property type="project" value="UniProtKB-KW"/>
</dbReference>
<dbReference type="GO" id="GO:0016020">
    <property type="term" value="C:membrane"/>
    <property type="evidence" value="ECO:0007669"/>
    <property type="project" value="UniProtKB-SubCell"/>
</dbReference>
<comment type="function">
    <text evidence="6">HflC and HflK could regulate a protease.</text>
</comment>
<dbReference type="AlphaFoldDB" id="A0A2U1B899"/>
<dbReference type="SUPFAM" id="SSF117892">
    <property type="entry name" value="Band 7/SPFH domain"/>
    <property type="match status" value="1"/>
</dbReference>
<keyword evidence="4" id="KW-1133">Transmembrane helix</keyword>
<evidence type="ECO:0000313" key="10">
    <source>
        <dbReference type="Proteomes" id="UP000245959"/>
    </source>
</evidence>
<name>A0A2U1B899_9BACT</name>
<evidence type="ECO:0000256" key="3">
    <source>
        <dbReference type="ARBA" id="ARBA00022692"/>
    </source>
</evidence>
<dbReference type="InterPro" id="IPR001107">
    <property type="entry name" value="Band_7"/>
</dbReference>
<dbReference type="InterPro" id="IPR010200">
    <property type="entry name" value="HflC"/>
</dbReference>
<feature type="domain" description="Band 7" evidence="7">
    <location>
        <begin position="26"/>
        <end position="197"/>
    </location>
</feature>
<dbReference type="PANTHER" id="PTHR42911:SF1">
    <property type="entry name" value="MODULATOR OF FTSH PROTEASE HFLC"/>
    <property type="match status" value="1"/>
</dbReference>
<dbReference type="EMBL" id="JABAEW010000030">
    <property type="protein sequence ID" value="NMD87774.1"/>
    <property type="molecule type" value="Genomic_DNA"/>
</dbReference>
<comment type="similarity">
    <text evidence="2 6">Belongs to the band 7/mec-2 family. HflC subfamily.</text>
</comment>
<evidence type="ECO:0000313" key="9">
    <source>
        <dbReference type="EMBL" id="PVY44890.1"/>
    </source>
</evidence>
<dbReference type="InterPro" id="IPR036013">
    <property type="entry name" value="Band_7/SPFH_dom_sf"/>
</dbReference>
<evidence type="ECO:0000256" key="2">
    <source>
        <dbReference type="ARBA" id="ARBA00007862"/>
    </source>
</evidence>
<evidence type="ECO:0000256" key="6">
    <source>
        <dbReference type="PIRNR" id="PIRNR005651"/>
    </source>
</evidence>
<dbReference type="Pfam" id="PF01145">
    <property type="entry name" value="Band_7"/>
    <property type="match status" value="1"/>
</dbReference>
<gene>
    <name evidence="9" type="ORF">C8D82_10433</name>
    <name evidence="8" type="ORF">HF882_14395</name>
</gene>
<proteinExistence type="inferred from homology"/>
<evidence type="ECO:0000256" key="4">
    <source>
        <dbReference type="ARBA" id="ARBA00022989"/>
    </source>
</evidence>
<dbReference type="Proteomes" id="UP000245959">
    <property type="component" value="Unassembled WGS sequence"/>
</dbReference>